<gene>
    <name evidence="2" type="ORF">S03H2_71714</name>
</gene>
<dbReference type="GO" id="GO:0000166">
    <property type="term" value="F:nucleotide binding"/>
    <property type="evidence" value="ECO:0007669"/>
    <property type="project" value="InterPro"/>
</dbReference>
<organism evidence="2">
    <name type="scientific">marine sediment metagenome</name>
    <dbReference type="NCBI Taxonomy" id="412755"/>
    <lineage>
        <taxon>unclassified sequences</taxon>
        <taxon>metagenomes</taxon>
        <taxon>ecological metagenomes</taxon>
    </lineage>
</organism>
<protein>
    <recommendedName>
        <fullName evidence="1">Gfo/Idh/MocA-like oxidoreductase N-terminal domain-containing protein</fullName>
    </recommendedName>
</protein>
<feature type="domain" description="Gfo/Idh/MocA-like oxidoreductase N-terminal" evidence="1">
    <location>
        <begin position="8"/>
        <end position="64"/>
    </location>
</feature>
<comment type="caution">
    <text evidence="2">The sequence shown here is derived from an EMBL/GenBank/DDBJ whole genome shotgun (WGS) entry which is preliminary data.</text>
</comment>
<dbReference type="Pfam" id="PF01408">
    <property type="entry name" value="GFO_IDH_MocA"/>
    <property type="match status" value="1"/>
</dbReference>
<name>X1JFV3_9ZZZZ</name>
<sequence length="66" mass="7528">MILLKKKKTAVIGAGWFGRAHVRNFYELSDLRAVCDGDEAKLNLIKQQYEGLNTYSNIDNLLKNEV</sequence>
<dbReference type="AlphaFoldDB" id="X1JFV3"/>
<evidence type="ECO:0000259" key="1">
    <source>
        <dbReference type="Pfam" id="PF01408"/>
    </source>
</evidence>
<accession>X1JFV3</accession>
<dbReference type="InterPro" id="IPR000683">
    <property type="entry name" value="Gfo/Idh/MocA-like_OxRdtase_N"/>
</dbReference>
<proteinExistence type="predicted"/>
<dbReference type="InterPro" id="IPR036291">
    <property type="entry name" value="NAD(P)-bd_dom_sf"/>
</dbReference>
<dbReference type="SUPFAM" id="SSF51735">
    <property type="entry name" value="NAD(P)-binding Rossmann-fold domains"/>
    <property type="match status" value="1"/>
</dbReference>
<reference evidence="2" key="1">
    <citation type="journal article" date="2014" name="Front. Microbiol.">
        <title>High frequency of phylogenetically diverse reductive dehalogenase-homologous genes in deep subseafloor sedimentary metagenomes.</title>
        <authorList>
            <person name="Kawai M."/>
            <person name="Futagami T."/>
            <person name="Toyoda A."/>
            <person name="Takaki Y."/>
            <person name="Nishi S."/>
            <person name="Hori S."/>
            <person name="Arai W."/>
            <person name="Tsubouchi T."/>
            <person name="Morono Y."/>
            <person name="Uchiyama I."/>
            <person name="Ito T."/>
            <person name="Fujiyama A."/>
            <person name="Inagaki F."/>
            <person name="Takami H."/>
        </authorList>
    </citation>
    <scope>NUCLEOTIDE SEQUENCE</scope>
    <source>
        <strain evidence="2">Expedition CK06-06</strain>
    </source>
</reference>
<evidence type="ECO:0000313" key="2">
    <source>
        <dbReference type="EMBL" id="GAH93576.1"/>
    </source>
</evidence>
<dbReference type="EMBL" id="BARU01048125">
    <property type="protein sequence ID" value="GAH93576.1"/>
    <property type="molecule type" value="Genomic_DNA"/>
</dbReference>
<dbReference type="Gene3D" id="3.40.50.720">
    <property type="entry name" value="NAD(P)-binding Rossmann-like Domain"/>
    <property type="match status" value="1"/>
</dbReference>